<feature type="transmembrane region" description="Helical" evidence="7">
    <location>
        <begin position="24"/>
        <end position="47"/>
    </location>
</feature>
<dbReference type="AlphaFoldDB" id="A0A1H2ZGV0"/>
<dbReference type="InterPro" id="IPR000515">
    <property type="entry name" value="MetI-like"/>
</dbReference>
<feature type="domain" description="ABC transmembrane type-1" evidence="8">
    <location>
        <begin position="140"/>
        <end position="320"/>
    </location>
</feature>
<comment type="similarity">
    <text evidence="7">Belongs to the binding-protein-dependent transport system permease family.</text>
</comment>
<keyword evidence="3" id="KW-1003">Cell membrane</keyword>
<dbReference type="InterPro" id="IPR035906">
    <property type="entry name" value="MetI-like_sf"/>
</dbReference>
<dbReference type="PROSITE" id="PS50928">
    <property type="entry name" value="ABC_TM1"/>
    <property type="match status" value="1"/>
</dbReference>
<dbReference type="Proteomes" id="UP000198828">
    <property type="component" value="Unassembled WGS sequence"/>
</dbReference>
<evidence type="ECO:0000256" key="4">
    <source>
        <dbReference type="ARBA" id="ARBA00022692"/>
    </source>
</evidence>
<comment type="subcellular location">
    <subcellularLocation>
        <location evidence="1 7">Cell membrane</location>
        <topology evidence="1 7">Multi-pass membrane protein</topology>
    </subcellularLocation>
</comment>
<evidence type="ECO:0000259" key="8">
    <source>
        <dbReference type="PROSITE" id="PS50928"/>
    </source>
</evidence>
<dbReference type="SUPFAM" id="SSF161098">
    <property type="entry name" value="MetI-like"/>
    <property type="match status" value="1"/>
</dbReference>
<keyword evidence="5 7" id="KW-1133">Transmembrane helix</keyword>
<dbReference type="PANTHER" id="PTHR30151">
    <property type="entry name" value="ALKANE SULFONATE ABC TRANSPORTER-RELATED, MEMBRANE SUBUNIT"/>
    <property type="match status" value="1"/>
</dbReference>
<dbReference type="GO" id="GO:0005886">
    <property type="term" value="C:plasma membrane"/>
    <property type="evidence" value="ECO:0007669"/>
    <property type="project" value="UniProtKB-SubCell"/>
</dbReference>
<keyword evidence="6 7" id="KW-0472">Membrane</keyword>
<dbReference type="PANTHER" id="PTHR30151:SF0">
    <property type="entry name" value="ABC TRANSPORTER PERMEASE PROTEIN MJ0413-RELATED"/>
    <property type="match status" value="1"/>
</dbReference>
<evidence type="ECO:0000313" key="9">
    <source>
        <dbReference type="EMBL" id="SDX16680.1"/>
    </source>
</evidence>
<keyword evidence="2 7" id="KW-0813">Transport</keyword>
<dbReference type="Gene3D" id="1.10.3720.10">
    <property type="entry name" value="MetI-like"/>
    <property type="match status" value="1"/>
</dbReference>
<feature type="transmembrane region" description="Helical" evidence="7">
    <location>
        <begin position="205"/>
        <end position="226"/>
    </location>
</feature>
<keyword evidence="4 7" id="KW-0812">Transmembrane</keyword>
<evidence type="ECO:0000256" key="2">
    <source>
        <dbReference type="ARBA" id="ARBA00022448"/>
    </source>
</evidence>
<name>A0A1H2ZGV0_9FIRM</name>
<reference evidence="9 10" key="1">
    <citation type="submission" date="2016-10" db="EMBL/GenBank/DDBJ databases">
        <authorList>
            <person name="de Groot N.N."/>
        </authorList>
    </citation>
    <scope>NUCLEOTIDE SEQUENCE [LARGE SCALE GENOMIC DNA]</scope>
    <source>
        <strain evidence="9 10">DSM 23310</strain>
    </source>
</reference>
<evidence type="ECO:0000256" key="6">
    <source>
        <dbReference type="ARBA" id="ARBA00023136"/>
    </source>
</evidence>
<gene>
    <name evidence="9" type="ORF">SAMN05660923_01837</name>
</gene>
<evidence type="ECO:0000313" key="10">
    <source>
        <dbReference type="Proteomes" id="UP000198828"/>
    </source>
</evidence>
<proteinExistence type="inferred from homology"/>
<protein>
    <submittedName>
        <fullName evidence="9">NitT/TauT family transport system permease protein</fullName>
    </submittedName>
</protein>
<accession>A0A1H2ZGV0</accession>
<feature type="transmembrane region" description="Helical" evidence="7">
    <location>
        <begin position="91"/>
        <end position="107"/>
    </location>
</feature>
<evidence type="ECO:0000256" key="1">
    <source>
        <dbReference type="ARBA" id="ARBA00004651"/>
    </source>
</evidence>
<dbReference type="EMBL" id="FNNG01000007">
    <property type="protein sequence ID" value="SDX16680.1"/>
    <property type="molecule type" value="Genomic_DNA"/>
</dbReference>
<feature type="transmembrane region" description="Helical" evidence="7">
    <location>
        <begin position="143"/>
        <end position="167"/>
    </location>
</feature>
<dbReference type="RefSeq" id="WP_093752995.1">
    <property type="nucleotide sequence ID" value="NZ_BSYN01000003.1"/>
</dbReference>
<evidence type="ECO:0000256" key="3">
    <source>
        <dbReference type="ARBA" id="ARBA00022475"/>
    </source>
</evidence>
<feature type="transmembrane region" description="Helical" evidence="7">
    <location>
        <begin position="59"/>
        <end position="79"/>
    </location>
</feature>
<feature type="transmembrane region" description="Helical" evidence="7">
    <location>
        <begin position="271"/>
        <end position="290"/>
    </location>
</feature>
<organism evidence="9 10">
    <name type="scientific">Tepidimicrobium xylanilyticum</name>
    <dbReference type="NCBI Taxonomy" id="1123352"/>
    <lineage>
        <taxon>Bacteria</taxon>
        <taxon>Bacillati</taxon>
        <taxon>Bacillota</taxon>
        <taxon>Tissierellia</taxon>
        <taxon>Tissierellales</taxon>
        <taxon>Tepidimicrobiaceae</taxon>
        <taxon>Tepidimicrobium</taxon>
    </lineage>
</organism>
<evidence type="ECO:0000256" key="5">
    <source>
        <dbReference type="ARBA" id="ARBA00022989"/>
    </source>
</evidence>
<keyword evidence="10" id="KW-1185">Reference proteome</keyword>
<feature type="transmembrane region" description="Helical" evidence="7">
    <location>
        <begin position="173"/>
        <end position="198"/>
    </location>
</feature>
<dbReference type="GO" id="GO:0055085">
    <property type="term" value="P:transmembrane transport"/>
    <property type="evidence" value="ECO:0007669"/>
    <property type="project" value="InterPro"/>
</dbReference>
<sequence>MENVQNLTREDILKLEAKSKSEKILDYIIALSPTLFGIIHLLEYLLVPNYGINKHTTTYAYFIGLLITGVFFFFIGGLSNKKIFAKLRFKAPFYSFVFLLLMTYDYLTLKTGILILPYFPWVDLVINAAWADRVYLLDCVKNSLILLFTGYFIGAIIGLVTGILSGYNKKVHYWIAPFMKLLGPIPSTTWIPVVMVIASSLFKGAVFIIALGVWFSVTLATMTGIHNVNNDYFDAAKTLGAKNTQLVTRIALPAALPNILQGLIQGMSSACTALLVAEMLGVESGLGWYISWQKSWAEYSKMYAAIIIICITFIIVNWILTKVKRTVIKWKEEVT</sequence>
<dbReference type="OrthoDB" id="9804353at2"/>
<feature type="transmembrane region" description="Helical" evidence="7">
    <location>
        <begin position="302"/>
        <end position="320"/>
    </location>
</feature>
<dbReference type="CDD" id="cd06261">
    <property type="entry name" value="TM_PBP2"/>
    <property type="match status" value="1"/>
</dbReference>
<dbReference type="Pfam" id="PF00528">
    <property type="entry name" value="BPD_transp_1"/>
    <property type="match status" value="1"/>
</dbReference>
<evidence type="ECO:0000256" key="7">
    <source>
        <dbReference type="RuleBase" id="RU363032"/>
    </source>
</evidence>